<dbReference type="Proteomes" id="UP001732700">
    <property type="component" value="Chromosome 2D"/>
</dbReference>
<proteinExistence type="predicted"/>
<evidence type="ECO:0000313" key="2">
    <source>
        <dbReference type="Proteomes" id="UP001732700"/>
    </source>
</evidence>
<sequence>MRPPGEQGARRDAAKQLKVLMPSCFDRLSISDELAGHLDEGNGGADTAQPTALVVNSFGKVWHVEVGRDGGGAFLGHGWPEFVDANGFGVGWFLVLRHEGRGVLTVKAFDLTCCLKESRGLQPSTATRSKGYGSHKPQFIKVLLPDFMEKMLIPPAFVQRYVSEAQQSSKMAIIASQFGKFRPIEVEEDGPGMFLAGGWPQFLAFHGISEGDVVLFRYEGNMLFKIKVFGLNGCQKNLRGKGAGTQQNSEKQKEAHSYGKHERSSGKEDRRPKGSVSSLNEGPRKKRRFDSFEIGQRPWIKKKISTYMLKKILSLATTFCDSIGLVGQCTITLKTSMKSTRCWQVGARRLKTYGYLGGEIWRSFCMENKIREGDVCTFHIVETALWHVVITRCSDRTG</sequence>
<evidence type="ECO:0000313" key="1">
    <source>
        <dbReference type="EnsemblPlants" id="AVESA.00010b.r2.2DG0333790.1.CDS"/>
    </source>
</evidence>
<reference evidence="1" key="1">
    <citation type="submission" date="2021-05" db="EMBL/GenBank/DDBJ databases">
        <authorList>
            <person name="Scholz U."/>
            <person name="Mascher M."/>
            <person name="Fiebig A."/>
        </authorList>
    </citation>
    <scope>NUCLEOTIDE SEQUENCE [LARGE SCALE GENOMIC DNA]</scope>
</reference>
<name>A0ACD5UWW1_AVESA</name>
<reference evidence="1" key="2">
    <citation type="submission" date="2025-09" db="UniProtKB">
        <authorList>
            <consortium name="EnsemblPlants"/>
        </authorList>
    </citation>
    <scope>IDENTIFICATION</scope>
</reference>
<protein>
    <submittedName>
        <fullName evidence="1">Uncharacterized protein</fullName>
    </submittedName>
</protein>
<organism evidence="1 2">
    <name type="scientific">Avena sativa</name>
    <name type="common">Oat</name>
    <dbReference type="NCBI Taxonomy" id="4498"/>
    <lineage>
        <taxon>Eukaryota</taxon>
        <taxon>Viridiplantae</taxon>
        <taxon>Streptophyta</taxon>
        <taxon>Embryophyta</taxon>
        <taxon>Tracheophyta</taxon>
        <taxon>Spermatophyta</taxon>
        <taxon>Magnoliopsida</taxon>
        <taxon>Liliopsida</taxon>
        <taxon>Poales</taxon>
        <taxon>Poaceae</taxon>
        <taxon>BOP clade</taxon>
        <taxon>Pooideae</taxon>
        <taxon>Poodae</taxon>
        <taxon>Poeae</taxon>
        <taxon>Poeae Chloroplast Group 1 (Aveneae type)</taxon>
        <taxon>Aveninae</taxon>
        <taxon>Avena</taxon>
    </lineage>
</organism>
<accession>A0ACD5UWW1</accession>
<keyword evidence="2" id="KW-1185">Reference proteome</keyword>
<dbReference type="EnsemblPlants" id="AVESA.00010b.r2.2DG0333790.1">
    <property type="protein sequence ID" value="AVESA.00010b.r2.2DG0333790.1.CDS"/>
    <property type="gene ID" value="AVESA.00010b.r2.2DG0333790"/>
</dbReference>